<evidence type="ECO:0000313" key="8">
    <source>
        <dbReference type="EMBL" id="KOO06304.1"/>
    </source>
</evidence>
<dbReference type="GO" id="GO:0006004">
    <property type="term" value="P:fucose metabolic process"/>
    <property type="evidence" value="ECO:0007669"/>
    <property type="project" value="InterPro"/>
</dbReference>
<dbReference type="InterPro" id="IPR017853">
    <property type="entry name" value="GH"/>
</dbReference>
<evidence type="ECO:0000256" key="1">
    <source>
        <dbReference type="ARBA" id="ARBA00004071"/>
    </source>
</evidence>
<dbReference type="PANTHER" id="PTHR10030:SF37">
    <property type="entry name" value="ALPHA-L-FUCOSIDASE-RELATED"/>
    <property type="match status" value="1"/>
</dbReference>
<dbReference type="Gene3D" id="3.20.20.80">
    <property type="entry name" value="Glycosidases"/>
    <property type="match status" value="1"/>
</dbReference>
<comment type="function">
    <text evidence="1">Alpha-L-fucosidase is responsible for hydrolyzing the alpha-1,6-linked fucose joined to the reducing-end N-acetylglucosamine of the carbohydrate moieties of glycoproteins.</text>
</comment>
<evidence type="ECO:0000256" key="6">
    <source>
        <dbReference type="ARBA" id="ARBA00023295"/>
    </source>
</evidence>
<dbReference type="STRING" id="171383.AKJ31_17560"/>
<dbReference type="InterPro" id="IPR057739">
    <property type="entry name" value="Glyco_hydro_29_N"/>
</dbReference>
<dbReference type="InterPro" id="IPR016286">
    <property type="entry name" value="FUC_metazoa-typ"/>
</dbReference>
<name>A0A0M0HW57_9VIBR</name>
<evidence type="ECO:0000313" key="9">
    <source>
        <dbReference type="Proteomes" id="UP000037530"/>
    </source>
</evidence>
<protein>
    <recommendedName>
        <fullName evidence="3">alpha-L-fucosidase</fullName>
        <ecNumber evidence="3">3.2.1.51</ecNumber>
    </recommendedName>
</protein>
<feature type="domain" description="Glycoside hydrolase family 29 N-terminal" evidence="7">
    <location>
        <begin position="23"/>
        <end position="353"/>
    </location>
</feature>
<dbReference type="AlphaFoldDB" id="A0A0M0HW57"/>
<dbReference type="Proteomes" id="UP000037530">
    <property type="component" value="Unassembled WGS sequence"/>
</dbReference>
<dbReference type="SMART" id="SM00812">
    <property type="entry name" value="Alpha_L_fucos"/>
    <property type="match status" value="1"/>
</dbReference>
<dbReference type="SUPFAM" id="SSF51445">
    <property type="entry name" value="(Trans)glycosidases"/>
    <property type="match status" value="1"/>
</dbReference>
<comment type="caution">
    <text evidence="8">The sequence shown here is derived from an EMBL/GenBank/DDBJ whole genome shotgun (WGS) entry which is preliminary data.</text>
</comment>
<dbReference type="SMR" id="A0A0M0HW57"/>
<dbReference type="PATRIC" id="fig|171383.3.peg.3584"/>
<dbReference type="OrthoDB" id="107551at2"/>
<dbReference type="GO" id="GO:0004560">
    <property type="term" value="F:alpha-L-fucosidase activity"/>
    <property type="evidence" value="ECO:0007669"/>
    <property type="project" value="InterPro"/>
</dbReference>
<keyword evidence="9" id="KW-1185">Reference proteome</keyword>
<reference evidence="9" key="1">
    <citation type="submission" date="2015-08" db="EMBL/GenBank/DDBJ databases">
        <title>Vibrio galatheae sp. nov., a novel member of the Vibrionaceae family isolated from the Solomon Islands.</title>
        <authorList>
            <person name="Giubergia S."/>
            <person name="Machado H."/>
            <person name="Mateiu R.V."/>
            <person name="Gram L."/>
        </authorList>
    </citation>
    <scope>NUCLEOTIDE SEQUENCE [LARGE SCALE GENOMIC DNA]</scope>
    <source>
        <strain evidence="9">DSM 19134</strain>
    </source>
</reference>
<keyword evidence="5" id="KW-0378">Hydrolase</keyword>
<evidence type="ECO:0000256" key="2">
    <source>
        <dbReference type="ARBA" id="ARBA00007951"/>
    </source>
</evidence>
<evidence type="ECO:0000256" key="5">
    <source>
        <dbReference type="ARBA" id="ARBA00022801"/>
    </source>
</evidence>
<dbReference type="GO" id="GO:0016139">
    <property type="term" value="P:glycoside catabolic process"/>
    <property type="evidence" value="ECO:0007669"/>
    <property type="project" value="TreeGrafter"/>
</dbReference>
<sequence>MSKSVIGELLETNQRLALDRKPNSQVSAQGLLKWKKATFGIFIHWGLSAHKDLSGGYQGVQYDTLAEWVPFAAQIPMSEYKQLAQSFNPSEFDAQRVAQLAHDTGMRYMVFTAKHHDGFAMYHSKAHPFNITTATPFARDPVRELSEACQEQGIGFGLYYSHVIDWESQDACTKSYNSWDYDISQGNYQSYWKNKSLAQMEELASSYGELTSMWFDMGGFDLQTESEHVAKTNELIQRLRHHQPNMVINSRITSPEREHLIDWDIVTGHDNYMEPTKIKPWFWEGIATTNDSWGFNRYDQNPKRARDVINQLCTVVSRGGNFLLNIGLDHLGRVPQEIEQLLAGVGDWMQAHGNAIHECYANPFNGGFDWGCVTHNPETRTLYFILPRLPEHQLISLKGLNNAVCSARFMDDNTGRVGVLQQKVSDTTTHTQLTIQAPEQAFSMPQVIEVCYDGELSINNEVHQDRLYQVYLDGQNCYEARQGDKHYQWQFHVTVPGRYDVSLRSTESMHHKQPRWVHHGKRGIVRCAGSEQAFSLTMNELTESNAQVPWKDVLSHLATIEIEQPGVYTLDLNGIELSIDESDKYGSDMVNFESLTIKPSAH</sequence>
<dbReference type="EMBL" id="LHPI01000019">
    <property type="protein sequence ID" value="KOO06304.1"/>
    <property type="molecule type" value="Genomic_DNA"/>
</dbReference>
<evidence type="ECO:0000256" key="4">
    <source>
        <dbReference type="ARBA" id="ARBA00022729"/>
    </source>
</evidence>
<proteinExistence type="inferred from homology"/>
<dbReference type="GO" id="GO:0005764">
    <property type="term" value="C:lysosome"/>
    <property type="evidence" value="ECO:0007669"/>
    <property type="project" value="TreeGrafter"/>
</dbReference>
<evidence type="ECO:0000256" key="3">
    <source>
        <dbReference type="ARBA" id="ARBA00012662"/>
    </source>
</evidence>
<keyword evidence="6" id="KW-0326">Glycosidase</keyword>
<dbReference type="Pfam" id="PF01120">
    <property type="entry name" value="Alpha_L_fucos"/>
    <property type="match status" value="1"/>
</dbReference>
<comment type="similarity">
    <text evidence="2">Belongs to the glycosyl hydrolase 29 family.</text>
</comment>
<dbReference type="PANTHER" id="PTHR10030">
    <property type="entry name" value="ALPHA-L-FUCOSIDASE"/>
    <property type="match status" value="1"/>
</dbReference>
<evidence type="ECO:0000259" key="7">
    <source>
        <dbReference type="Pfam" id="PF01120"/>
    </source>
</evidence>
<dbReference type="RefSeq" id="WP_053410379.1">
    <property type="nucleotide sequence ID" value="NZ_LHPI01000019.1"/>
</dbReference>
<gene>
    <name evidence="8" type="ORF">AKJ31_17560</name>
</gene>
<organism evidence="8 9">
    <name type="scientific">Vibrio hepatarius</name>
    <dbReference type="NCBI Taxonomy" id="171383"/>
    <lineage>
        <taxon>Bacteria</taxon>
        <taxon>Pseudomonadati</taxon>
        <taxon>Pseudomonadota</taxon>
        <taxon>Gammaproteobacteria</taxon>
        <taxon>Vibrionales</taxon>
        <taxon>Vibrionaceae</taxon>
        <taxon>Vibrio</taxon>
        <taxon>Vibrio oreintalis group</taxon>
    </lineage>
</organism>
<dbReference type="EC" id="3.2.1.51" evidence="3"/>
<accession>A0A0M0HW57</accession>
<keyword evidence="4" id="KW-0732">Signal</keyword>
<dbReference type="InterPro" id="IPR000933">
    <property type="entry name" value="Glyco_hydro_29"/>
</dbReference>
<dbReference type="PRINTS" id="PR00741">
    <property type="entry name" value="GLHYDRLASE29"/>
</dbReference>